<feature type="transmembrane region" description="Helical" evidence="1">
    <location>
        <begin position="38"/>
        <end position="55"/>
    </location>
</feature>
<evidence type="ECO:0000256" key="1">
    <source>
        <dbReference type="SAM" id="Phobius"/>
    </source>
</evidence>
<comment type="caution">
    <text evidence="2">The sequence shown here is derived from an EMBL/GenBank/DDBJ whole genome shotgun (WGS) entry which is preliminary data.</text>
</comment>
<evidence type="ECO:0008006" key="4">
    <source>
        <dbReference type="Google" id="ProtNLM"/>
    </source>
</evidence>
<evidence type="ECO:0000313" key="2">
    <source>
        <dbReference type="EMBL" id="NGZ83771.1"/>
    </source>
</evidence>
<organism evidence="2 3">
    <name type="scientific">Duganella aceris</name>
    <dbReference type="NCBI Taxonomy" id="2703883"/>
    <lineage>
        <taxon>Bacteria</taxon>
        <taxon>Pseudomonadati</taxon>
        <taxon>Pseudomonadota</taxon>
        <taxon>Betaproteobacteria</taxon>
        <taxon>Burkholderiales</taxon>
        <taxon>Oxalobacteraceae</taxon>
        <taxon>Telluria group</taxon>
        <taxon>Duganella</taxon>
    </lineage>
</organism>
<feature type="transmembrane region" description="Helical" evidence="1">
    <location>
        <begin position="61"/>
        <end position="79"/>
    </location>
</feature>
<dbReference type="InterPro" id="IPR046730">
    <property type="entry name" value="DUF6622"/>
</dbReference>
<keyword evidence="3" id="KW-1185">Reference proteome</keyword>
<keyword evidence="1" id="KW-0812">Transmembrane</keyword>
<feature type="transmembrane region" description="Helical" evidence="1">
    <location>
        <begin position="133"/>
        <end position="153"/>
    </location>
</feature>
<name>A0ABX0FGT9_9BURK</name>
<keyword evidence="1" id="KW-0472">Membrane</keyword>
<feature type="transmembrane region" description="Helical" evidence="1">
    <location>
        <begin position="6"/>
        <end position="26"/>
    </location>
</feature>
<dbReference type="Proteomes" id="UP000666369">
    <property type="component" value="Unassembled WGS sequence"/>
</dbReference>
<dbReference type="Pfam" id="PF20327">
    <property type="entry name" value="DUF6622"/>
    <property type="match status" value="1"/>
</dbReference>
<sequence>MIQQIISHTPVYVWALLAFLLYRGYLASRDRDITLQKMAIIPGVMLVLALSGLNGHGALGAGVWGVWAIGVLAGMALIWRMTNGDIAIDRAAGTIHQRGSWMPLAMMMAIFLTKYTVAVASAMHPELPHSLPFALGVTALYGVFNGVFLGRLARYASVWLRPADAVAA</sequence>
<evidence type="ECO:0000313" key="3">
    <source>
        <dbReference type="Proteomes" id="UP000666369"/>
    </source>
</evidence>
<feature type="transmembrane region" description="Helical" evidence="1">
    <location>
        <begin position="100"/>
        <end position="121"/>
    </location>
</feature>
<accession>A0ABX0FGT9</accession>
<gene>
    <name evidence="2" type="ORF">GW587_05795</name>
</gene>
<protein>
    <recommendedName>
        <fullName evidence="4">Transmembrane protein</fullName>
    </recommendedName>
</protein>
<proteinExistence type="predicted"/>
<dbReference type="EMBL" id="JAADJT010000002">
    <property type="protein sequence ID" value="NGZ83771.1"/>
    <property type="molecule type" value="Genomic_DNA"/>
</dbReference>
<keyword evidence="1" id="KW-1133">Transmembrane helix</keyword>
<reference evidence="3" key="1">
    <citation type="submission" date="2023-07" db="EMBL/GenBank/DDBJ databases">
        <title>Duganella aceri sp. nov., isolated from tree sap.</title>
        <authorList>
            <person name="Kim I.S."/>
        </authorList>
    </citation>
    <scope>NUCLEOTIDE SEQUENCE [LARGE SCALE GENOMIC DNA]</scope>
    <source>
        <strain evidence="3">SAP-35</strain>
    </source>
</reference>